<accession>A0ABT8KCQ9</accession>
<proteinExistence type="predicted"/>
<dbReference type="InterPro" id="IPR049082">
    <property type="entry name" value="T7SS_signal"/>
</dbReference>
<sequence>MSAAEGAVALDRASHPRELIRGDPDEVRAVAATWRAQGESLAEAAARHGAVDLRGEWAGAAADAFHAALAAHCERLRYAAETSGAAAEALTRFAHELDEGHRLARRAMAFWEGAGPVVAVAGLRRGFMDAGFWDPADELRRSALRLLDRAQEEVNAAEEVAVRRLEALLGRVPADSVFAADPVHTAAFAAILPDAPVPPLLTTLEGLSAGELERYVRTHPDLLPSLLALGPATIARWWRRLSAEAVARLSAGLPRVVGNLDGVPPGVRSTVNARQLETDLSRTLASLSDARLALSAHPADPALQVRAQQLAAHLETLRRIRRAYGAGPAGAPAHELYAYSTEGKVKVALSTGLIETAEHVTLLVPGMGTTADDVGRYGEASWQLLKRQARVADADPSRLAVVAWLDYDPPGPTDVWGVSHDELARAGALRLGHTVQGIDQISGGGRGAPAVSVVAHSYGTAVATLALAQGAVAADNVVLLGSAGIPSGVRSATALHVPPGQVFASEGVNDEWAGWGRLLSGRADPTGDAFGAHVFTSEDATIDGEHLHGITEHGPLVNSDSRPDRFSYLDPRTSAQYATAKATMGFGAGLPESGDADDRIRAHLLEELSR</sequence>
<feature type="coiled-coil region" evidence="1">
    <location>
        <begin position="140"/>
        <end position="167"/>
    </location>
</feature>
<organism evidence="4 5">
    <name type="scientific">Leifsonia williamsii</name>
    <dbReference type="NCBI Taxonomy" id="3035919"/>
    <lineage>
        <taxon>Bacteria</taxon>
        <taxon>Bacillati</taxon>
        <taxon>Actinomycetota</taxon>
        <taxon>Actinomycetes</taxon>
        <taxon>Micrococcales</taxon>
        <taxon>Microbacteriaceae</taxon>
        <taxon>Leifsonia</taxon>
    </lineage>
</organism>
<reference evidence="4" key="1">
    <citation type="submission" date="2023-06" db="EMBL/GenBank/DDBJ databases">
        <title>MT1 and MT2 Draft Genomes of Novel Species.</title>
        <authorList>
            <person name="Venkateswaran K."/>
        </authorList>
    </citation>
    <scope>NUCLEOTIDE SEQUENCE</scope>
    <source>
        <strain evidence="4">F6_8S_P_1B</strain>
    </source>
</reference>
<evidence type="ECO:0000313" key="4">
    <source>
        <dbReference type="EMBL" id="MDN4614758.1"/>
    </source>
</evidence>
<evidence type="ECO:0000313" key="5">
    <source>
        <dbReference type="Proteomes" id="UP001174208"/>
    </source>
</evidence>
<protein>
    <submittedName>
        <fullName evidence="4">Alpha/beta hydrolase</fullName>
    </submittedName>
</protein>
<feature type="domain" description="DUF1023" evidence="2">
    <location>
        <begin position="343"/>
        <end position="511"/>
    </location>
</feature>
<evidence type="ECO:0000259" key="2">
    <source>
        <dbReference type="Pfam" id="PF06259"/>
    </source>
</evidence>
<dbReference type="InterPro" id="IPR029058">
    <property type="entry name" value="AB_hydrolase_fold"/>
</dbReference>
<keyword evidence="1" id="KW-0175">Coiled coil</keyword>
<dbReference type="EMBL" id="JAROCF010000001">
    <property type="protein sequence ID" value="MDN4614758.1"/>
    <property type="molecule type" value="Genomic_DNA"/>
</dbReference>
<feature type="domain" description="Putative T7SS secretion signal" evidence="3">
    <location>
        <begin position="8"/>
        <end position="114"/>
    </location>
</feature>
<keyword evidence="5" id="KW-1185">Reference proteome</keyword>
<evidence type="ECO:0000259" key="3">
    <source>
        <dbReference type="Pfam" id="PF21725"/>
    </source>
</evidence>
<dbReference type="Gene3D" id="1.10.287.1060">
    <property type="entry name" value="ESAT-6-like"/>
    <property type="match status" value="1"/>
</dbReference>
<keyword evidence="4" id="KW-0378">Hydrolase</keyword>
<gene>
    <name evidence="4" type="ORF">P5G50_09855</name>
</gene>
<dbReference type="GO" id="GO:0016787">
    <property type="term" value="F:hydrolase activity"/>
    <property type="evidence" value="ECO:0007669"/>
    <property type="project" value="UniProtKB-KW"/>
</dbReference>
<dbReference type="RefSeq" id="WP_301212576.1">
    <property type="nucleotide sequence ID" value="NZ_JAROCF010000001.1"/>
</dbReference>
<evidence type="ECO:0000256" key="1">
    <source>
        <dbReference type="SAM" id="Coils"/>
    </source>
</evidence>
<dbReference type="Pfam" id="PF21725">
    <property type="entry name" value="T7SS_signal"/>
    <property type="match status" value="1"/>
</dbReference>
<dbReference type="Pfam" id="PF06259">
    <property type="entry name" value="Abhydrolase_8"/>
    <property type="match status" value="1"/>
</dbReference>
<name>A0ABT8KCQ9_9MICO</name>
<dbReference type="InterPro" id="IPR010427">
    <property type="entry name" value="DUF1023"/>
</dbReference>
<dbReference type="SUPFAM" id="SSF53474">
    <property type="entry name" value="alpha/beta-Hydrolases"/>
    <property type="match status" value="1"/>
</dbReference>
<comment type="caution">
    <text evidence="4">The sequence shown here is derived from an EMBL/GenBank/DDBJ whole genome shotgun (WGS) entry which is preliminary data.</text>
</comment>
<dbReference type="Proteomes" id="UP001174208">
    <property type="component" value="Unassembled WGS sequence"/>
</dbReference>